<name>A0AAV6V0L3_9ARAC</name>
<dbReference type="Proteomes" id="UP000827092">
    <property type="component" value="Unassembled WGS sequence"/>
</dbReference>
<dbReference type="GO" id="GO:0016747">
    <property type="term" value="F:acyltransferase activity, transferring groups other than amino-acyl groups"/>
    <property type="evidence" value="ECO:0007669"/>
    <property type="project" value="InterPro"/>
</dbReference>
<dbReference type="InterPro" id="IPR000182">
    <property type="entry name" value="GNAT_dom"/>
</dbReference>
<dbReference type="PANTHER" id="PTHR47237">
    <property type="entry name" value="SLL0310 PROTEIN"/>
    <property type="match status" value="1"/>
</dbReference>
<dbReference type="Pfam" id="PF18014">
    <property type="entry name" value="Acetyltransf_18"/>
    <property type="match status" value="1"/>
</dbReference>
<organism evidence="2 3">
    <name type="scientific">Oedothorax gibbosus</name>
    <dbReference type="NCBI Taxonomy" id="931172"/>
    <lineage>
        <taxon>Eukaryota</taxon>
        <taxon>Metazoa</taxon>
        <taxon>Ecdysozoa</taxon>
        <taxon>Arthropoda</taxon>
        <taxon>Chelicerata</taxon>
        <taxon>Arachnida</taxon>
        <taxon>Araneae</taxon>
        <taxon>Araneomorphae</taxon>
        <taxon>Entelegynae</taxon>
        <taxon>Araneoidea</taxon>
        <taxon>Linyphiidae</taxon>
        <taxon>Erigoninae</taxon>
        <taxon>Oedothorax</taxon>
    </lineage>
</organism>
<dbReference type="PANTHER" id="PTHR47237:SF1">
    <property type="entry name" value="SLL0310 PROTEIN"/>
    <property type="match status" value="1"/>
</dbReference>
<gene>
    <name evidence="2" type="ORF">JTE90_011901</name>
</gene>
<dbReference type="InterPro" id="IPR016181">
    <property type="entry name" value="Acyl_CoA_acyltransferase"/>
</dbReference>
<evidence type="ECO:0000259" key="1">
    <source>
        <dbReference type="PROSITE" id="PS51186"/>
    </source>
</evidence>
<comment type="caution">
    <text evidence="2">The sequence shown here is derived from an EMBL/GenBank/DDBJ whole genome shotgun (WGS) entry which is preliminary data.</text>
</comment>
<dbReference type="InterPro" id="IPR052729">
    <property type="entry name" value="Acyl/Acetyltrans_Enzymes"/>
</dbReference>
<protein>
    <recommendedName>
        <fullName evidence="1">N-acetyltransferase domain-containing protein</fullName>
    </recommendedName>
</protein>
<feature type="domain" description="N-acetyltransferase" evidence="1">
    <location>
        <begin position="32"/>
        <end position="175"/>
    </location>
</feature>
<reference evidence="2 3" key="1">
    <citation type="journal article" date="2022" name="Nat. Ecol. Evol.">
        <title>A masculinizing supergene underlies an exaggerated male reproductive morph in a spider.</title>
        <authorList>
            <person name="Hendrickx F."/>
            <person name="De Corte Z."/>
            <person name="Sonet G."/>
            <person name="Van Belleghem S.M."/>
            <person name="Kostlbacher S."/>
            <person name="Vangestel C."/>
        </authorList>
    </citation>
    <scope>NUCLEOTIDE SEQUENCE [LARGE SCALE GENOMIC DNA]</scope>
    <source>
        <strain evidence="2">W744_W776</strain>
    </source>
</reference>
<evidence type="ECO:0000313" key="2">
    <source>
        <dbReference type="EMBL" id="KAG8190176.1"/>
    </source>
</evidence>
<dbReference type="Gene3D" id="3.40.630.90">
    <property type="match status" value="1"/>
</dbReference>
<dbReference type="Gene3D" id="3.40.630.30">
    <property type="match status" value="1"/>
</dbReference>
<dbReference type="SUPFAM" id="SSF55729">
    <property type="entry name" value="Acyl-CoA N-acyltransferases (Nat)"/>
    <property type="match status" value="1"/>
</dbReference>
<keyword evidence="3" id="KW-1185">Reference proteome</keyword>
<dbReference type="AlphaFoldDB" id="A0AAV6V0L3"/>
<dbReference type="PROSITE" id="PS51186">
    <property type="entry name" value="GNAT"/>
    <property type="match status" value="1"/>
</dbReference>
<evidence type="ECO:0000313" key="3">
    <source>
        <dbReference type="Proteomes" id="UP000827092"/>
    </source>
</evidence>
<dbReference type="InterPro" id="IPR041496">
    <property type="entry name" value="YitH/HolE_GNAT"/>
</dbReference>
<proteinExistence type="predicted"/>
<accession>A0AAV6V0L3</accession>
<dbReference type="EMBL" id="JAFNEN010000191">
    <property type="protein sequence ID" value="KAG8190176.1"/>
    <property type="molecule type" value="Genomic_DNA"/>
</dbReference>
<sequence length="325" mass="36184">MPENILLVCFKQNSKHSRVGVSFEAIMGEVSYIIRKMTREDVPETLDVWKDTGLQEGTHCLYTWLEVDKDAVNIAVKDTGEIIGACSAVIHHEDMAFLGMYAVRKAYQGSGIGMKLWNACVEHIGPRNGILNAVPDKTDKYRTKGGFPILEASWSATVNETYDPVNHEVLSDDPPEGIDIVPFQESHLPAMFEYDLALMGYKREKALELNCKEQDSRTFVALDGDNKCVGFGTIKISCNALGQVGPLYADDPKVAEVILKRLIVSLPKAKGFAMMTVSNNLAAKKLIDRLGCPVLEECPRLYSKARFNVDLDKVFAHFDLNFTPF</sequence>
<dbReference type="Pfam" id="PF00583">
    <property type="entry name" value="Acetyltransf_1"/>
    <property type="match status" value="1"/>
</dbReference>
<dbReference type="CDD" id="cd04301">
    <property type="entry name" value="NAT_SF"/>
    <property type="match status" value="1"/>
</dbReference>